<dbReference type="AlphaFoldDB" id="A0A1I2TLC2"/>
<dbReference type="RefSeq" id="WP_089754822.1">
    <property type="nucleotide sequence ID" value="NZ_FOOG01000068.1"/>
</dbReference>
<dbReference type="Pfam" id="PF01408">
    <property type="entry name" value="GFO_IDH_MocA"/>
    <property type="match status" value="1"/>
</dbReference>
<reference evidence="4" key="1">
    <citation type="submission" date="2016-10" db="EMBL/GenBank/DDBJ databases">
        <authorList>
            <person name="Varghese N."/>
            <person name="Submissions S."/>
        </authorList>
    </citation>
    <scope>NUCLEOTIDE SEQUENCE [LARGE SCALE GENOMIC DNA]</scope>
    <source>
        <strain evidence="4">FP5</strain>
    </source>
</reference>
<dbReference type="PANTHER" id="PTHR43054:SF1">
    <property type="entry name" value="SCYLLO-INOSITOL 2-DEHYDROGENASE (NADP(+)) IOLU"/>
    <property type="match status" value="1"/>
</dbReference>
<name>A0A1I2TLC2_9BACI</name>
<dbReference type="Gene3D" id="3.40.50.720">
    <property type="entry name" value="NAD(P)-binding Rossmann-like Domain"/>
    <property type="match status" value="1"/>
</dbReference>
<dbReference type="Proteomes" id="UP000198897">
    <property type="component" value="Unassembled WGS sequence"/>
</dbReference>
<dbReference type="OrthoDB" id="9815825at2"/>
<sequence>MIRFGIIGTNTITEKFLKAGGQHDRFEVTAVYSRTEERAREFASVHGAKHSYHSLESFASSTEVDAVYIASPNSFHAEQAITCMKQGKHVLCEKPMASNQQEVANMIKVAQEEGVVLMEAVKSTLMPGFKTLQDHLSKIGRVRRYFGNYGKYSSRYDAYKEGTVLNAFNPEFSNGSHMDLGIYGVYPMVVLFGAPLSVKANGVKLASGVDGQGSIIASYEGLEAVITHSKITHSYAPSEIQGEKGVIVVQNISEPEDLLIRYNDGTTETLPGIADKDPMYYEIEEFIQLVEQGKQQSSINSFEHSLIAADVLGESRKQMDISFKADDY</sequence>
<dbReference type="SUPFAM" id="SSF51735">
    <property type="entry name" value="NAD(P)-binding Rossmann-fold domains"/>
    <property type="match status" value="1"/>
</dbReference>
<dbReference type="GO" id="GO:0000166">
    <property type="term" value="F:nucleotide binding"/>
    <property type="evidence" value="ECO:0007669"/>
    <property type="project" value="InterPro"/>
</dbReference>
<protein>
    <submittedName>
        <fullName evidence="3">Predicted dehydrogenase</fullName>
    </submittedName>
</protein>
<dbReference type="PANTHER" id="PTHR43054">
    <property type="match status" value="1"/>
</dbReference>
<dbReference type="InterPro" id="IPR055170">
    <property type="entry name" value="GFO_IDH_MocA-like_dom"/>
</dbReference>
<feature type="domain" description="Gfo/Idh/MocA-like oxidoreductase N-terminal" evidence="1">
    <location>
        <begin position="2"/>
        <end position="119"/>
    </location>
</feature>
<proteinExistence type="predicted"/>
<dbReference type="EMBL" id="FOOG01000068">
    <property type="protein sequence ID" value="SFG63266.1"/>
    <property type="molecule type" value="Genomic_DNA"/>
</dbReference>
<dbReference type="InterPro" id="IPR000683">
    <property type="entry name" value="Gfo/Idh/MocA-like_OxRdtase_N"/>
</dbReference>
<feature type="domain" description="GFO/IDH/MocA-like oxidoreductase" evidence="2">
    <location>
        <begin position="138"/>
        <end position="247"/>
    </location>
</feature>
<gene>
    <name evidence="3" type="ORF">SAMN05216353_1681</name>
</gene>
<dbReference type="InterPro" id="IPR036291">
    <property type="entry name" value="NAD(P)-bd_dom_sf"/>
</dbReference>
<accession>A0A1I2TLC2</accession>
<dbReference type="SUPFAM" id="SSF55347">
    <property type="entry name" value="Glyceraldehyde-3-phosphate dehydrogenase-like, C-terminal domain"/>
    <property type="match status" value="1"/>
</dbReference>
<evidence type="ECO:0000259" key="1">
    <source>
        <dbReference type="Pfam" id="PF01408"/>
    </source>
</evidence>
<dbReference type="Pfam" id="PF22725">
    <property type="entry name" value="GFO_IDH_MocA_C3"/>
    <property type="match status" value="1"/>
</dbReference>
<evidence type="ECO:0000313" key="4">
    <source>
        <dbReference type="Proteomes" id="UP000198897"/>
    </source>
</evidence>
<keyword evidence="4" id="KW-1185">Reference proteome</keyword>
<dbReference type="Gene3D" id="3.30.360.10">
    <property type="entry name" value="Dihydrodipicolinate Reductase, domain 2"/>
    <property type="match status" value="1"/>
</dbReference>
<evidence type="ECO:0000259" key="2">
    <source>
        <dbReference type="Pfam" id="PF22725"/>
    </source>
</evidence>
<organism evidence="3 4">
    <name type="scientific">Halobacillus alkaliphilus</name>
    <dbReference type="NCBI Taxonomy" id="396056"/>
    <lineage>
        <taxon>Bacteria</taxon>
        <taxon>Bacillati</taxon>
        <taxon>Bacillota</taxon>
        <taxon>Bacilli</taxon>
        <taxon>Bacillales</taxon>
        <taxon>Bacillaceae</taxon>
        <taxon>Halobacillus</taxon>
    </lineage>
</organism>
<evidence type="ECO:0000313" key="3">
    <source>
        <dbReference type="EMBL" id="SFG63266.1"/>
    </source>
</evidence>